<keyword evidence="1" id="KW-0472">Membrane</keyword>
<evidence type="ECO:0000313" key="3">
    <source>
        <dbReference type="Proteomes" id="UP000292855"/>
    </source>
</evidence>
<reference evidence="2 3" key="1">
    <citation type="submission" date="2019-02" db="EMBL/GenBank/DDBJ databases">
        <authorList>
            <person name="Li Y."/>
        </authorList>
    </citation>
    <scope>NUCLEOTIDE SEQUENCE [LARGE SCALE GENOMIC DNA]</scope>
    <source>
        <strain evidence="2 3">30C10-4-7</strain>
    </source>
</reference>
<evidence type="ECO:0000313" key="2">
    <source>
        <dbReference type="EMBL" id="RZF58889.1"/>
    </source>
</evidence>
<feature type="transmembrane region" description="Helical" evidence="1">
    <location>
        <begin position="265"/>
        <end position="283"/>
    </location>
</feature>
<feature type="transmembrane region" description="Helical" evidence="1">
    <location>
        <begin position="34"/>
        <end position="52"/>
    </location>
</feature>
<name>A0A4Q6XQH9_9SPHI</name>
<keyword evidence="1" id="KW-1133">Transmembrane helix</keyword>
<feature type="transmembrane region" description="Helical" evidence="1">
    <location>
        <begin position="227"/>
        <end position="253"/>
    </location>
</feature>
<gene>
    <name evidence="2" type="ORF">EWE74_16335</name>
</gene>
<feature type="transmembrane region" description="Helical" evidence="1">
    <location>
        <begin position="6"/>
        <end position="27"/>
    </location>
</feature>
<feature type="transmembrane region" description="Helical" evidence="1">
    <location>
        <begin position="147"/>
        <end position="166"/>
    </location>
</feature>
<accession>A0A4Q6XQH9</accession>
<proteinExistence type="predicted"/>
<feature type="transmembrane region" description="Helical" evidence="1">
    <location>
        <begin position="58"/>
        <end position="80"/>
    </location>
</feature>
<dbReference type="AlphaFoldDB" id="A0A4Q6XQH9"/>
<dbReference type="Proteomes" id="UP000292855">
    <property type="component" value="Unassembled WGS sequence"/>
</dbReference>
<feature type="transmembrane region" description="Helical" evidence="1">
    <location>
        <begin position="418"/>
        <end position="435"/>
    </location>
</feature>
<dbReference type="EMBL" id="SGIT01000003">
    <property type="protein sequence ID" value="RZF58889.1"/>
    <property type="molecule type" value="Genomic_DNA"/>
</dbReference>
<evidence type="ECO:0000256" key="1">
    <source>
        <dbReference type="SAM" id="Phobius"/>
    </source>
</evidence>
<feature type="transmembrane region" description="Helical" evidence="1">
    <location>
        <begin position="124"/>
        <end position="141"/>
    </location>
</feature>
<keyword evidence="3" id="KW-1185">Reference proteome</keyword>
<feature type="transmembrane region" description="Helical" evidence="1">
    <location>
        <begin position="442"/>
        <end position="461"/>
    </location>
</feature>
<dbReference type="RefSeq" id="WP_130142705.1">
    <property type="nucleotide sequence ID" value="NZ_SGIT01000003.1"/>
</dbReference>
<keyword evidence="1" id="KW-0812">Transmembrane</keyword>
<evidence type="ECO:0008006" key="4">
    <source>
        <dbReference type="Google" id="ProtNLM"/>
    </source>
</evidence>
<organism evidence="2 3">
    <name type="scientific">Sphingobacterium corticibacterium</name>
    <dbReference type="NCBI Taxonomy" id="2484746"/>
    <lineage>
        <taxon>Bacteria</taxon>
        <taxon>Pseudomonadati</taxon>
        <taxon>Bacteroidota</taxon>
        <taxon>Sphingobacteriia</taxon>
        <taxon>Sphingobacteriales</taxon>
        <taxon>Sphingobacteriaceae</taxon>
        <taxon>Sphingobacterium</taxon>
    </lineage>
</organism>
<feature type="transmembrane region" description="Helical" evidence="1">
    <location>
        <begin position="178"/>
        <end position="197"/>
    </location>
</feature>
<dbReference type="OrthoDB" id="641239at2"/>
<comment type="caution">
    <text evidence="2">The sequence shown here is derived from an EMBL/GenBank/DDBJ whole genome shotgun (WGS) entry which is preliminary data.</text>
</comment>
<sequence>MVLKRFFFFGFFLFVIVFLLTVFYTVYTGWLSFSIMWVALFAGSFSYLRRAYKDQNTVLSFVIPFCVYSLYMYITNYLFVKDPYIDFFMMVDSKKFWSFSDYQLQSFSDVVDAQGKDYLMTIRYTLFNFGNLCLSFFAQIFDENNILVQKLQSVWLGAFSIPFVYLSLKKYFPTKQSLVYALFYAFFTHVFIYSVVFNRDPHVYLLYTIGAYIITNHNTVKNGLGKLVLLFVLICGFRLEHGLFFSAFILLYLWVQARSKPRLKVLVIALIPIVGLIAFPFFFGKYQENTDTYEGHLERVERTEASAAVLLNSLPPGIKETLMAVNSQVAPAVPFWRSWYPSLNQSTYSRHPVEGYYTPWRFIESIASVVWVYVWSIVLCGLLLKKYKVIPLELNLLFMVSVILLMMASTSVNARRTYCVYPIIFIYCLYIRQLLSPKLRRRVMQSATLVLIGIYCAYYIFKN</sequence>
<feature type="transmembrane region" description="Helical" evidence="1">
    <location>
        <begin position="362"/>
        <end position="384"/>
    </location>
</feature>
<protein>
    <recommendedName>
        <fullName evidence="4">Glycosyltransferase RgtA/B/C/D-like domain-containing protein</fullName>
    </recommendedName>
</protein>
<feature type="transmembrane region" description="Helical" evidence="1">
    <location>
        <begin position="396"/>
        <end position="412"/>
    </location>
</feature>